<keyword evidence="5 17" id="KW-0479">Metal-binding</keyword>
<feature type="compositionally biased region" description="Polar residues" evidence="19">
    <location>
        <begin position="568"/>
        <end position="583"/>
    </location>
</feature>
<dbReference type="Gene3D" id="3.40.1110.10">
    <property type="entry name" value="Calcium-transporting ATPase, cytoplasmic domain N"/>
    <property type="match status" value="1"/>
</dbReference>
<feature type="region of interest" description="Disordered" evidence="19">
    <location>
        <begin position="1231"/>
        <end position="1260"/>
    </location>
</feature>
<dbReference type="Pfam" id="PF16212">
    <property type="entry name" value="PhoLip_ATPase_C"/>
    <property type="match status" value="1"/>
</dbReference>
<feature type="binding site" evidence="16">
    <location>
        <position position="802"/>
    </location>
    <ligand>
        <name>ATP</name>
        <dbReference type="ChEBI" id="CHEBI:30616"/>
    </ligand>
</feature>
<feature type="binding site" evidence="17">
    <location>
        <position position="950"/>
    </location>
    <ligand>
        <name>Mg(2+)</name>
        <dbReference type="ChEBI" id="CHEBI:18420"/>
    </ligand>
</feature>
<feature type="binding site" evidence="16">
    <location>
        <position position="949"/>
    </location>
    <ligand>
        <name>ATP</name>
        <dbReference type="ChEBI" id="CHEBI:30616"/>
    </ligand>
</feature>
<dbReference type="GO" id="GO:0005524">
    <property type="term" value="F:ATP binding"/>
    <property type="evidence" value="ECO:0007669"/>
    <property type="project" value="UniProtKB-UniRule"/>
</dbReference>
<feature type="binding site" evidence="16">
    <location>
        <position position="418"/>
    </location>
    <ligand>
        <name>ATP</name>
        <dbReference type="ChEBI" id="CHEBI:30616"/>
    </ligand>
</feature>
<evidence type="ECO:0000256" key="18">
    <source>
        <dbReference type="RuleBase" id="RU362033"/>
    </source>
</evidence>
<evidence type="ECO:0000256" key="9">
    <source>
        <dbReference type="ARBA" id="ARBA00022842"/>
    </source>
</evidence>
<evidence type="ECO:0000256" key="15">
    <source>
        <dbReference type="PIRSR" id="PIRSR606539-1"/>
    </source>
</evidence>
<keyword evidence="23" id="KW-1185">Reference proteome</keyword>
<feature type="binding site" evidence="16">
    <location>
        <position position="804"/>
    </location>
    <ligand>
        <name>ATP</name>
        <dbReference type="ChEBI" id="CHEBI:30616"/>
    </ligand>
</feature>
<evidence type="ECO:0000256" key="10">
    <source>
        <dbReference type="ARBA" id="ARBA00022967"/>
    </source>
</evidence>
<evidence type="ECO:0000256" key="8">
    <source>
        <dbReference type="ARBA" id="ARBA00022840"/>
    </source>
</evidence>
<organism evidence="22 23">
    <name type="scientific">Lymnaea stagnalis</name>
    <name type="common">Great pond snail</name>
    <name type="synonym">Helix stagnalis</name>
    <dbReference type="NCBI Taxonomy" id="6523"/>
    <lineage>
        <taxon>Eukaryota</taxon>
        <taxon>Metazoa</taxon>
        <taxon>Spiralia</taxon>
        <taxon>Lophotrochozoa</taxon>
        <taxon>Mollusca</taxon>
        <taxon>Gastropoda</taxon>
        <taxon>Heterobranchia</taxon>
        <taxon>Euthyneura</taxon>
        <taxon>Panpulmonata</taxon>
        <taxon>Hygrophila</taxon>
        <taxon>Lymnaeoidea</taxon>
        <taxon>Lymnaeidae</taxon>
        <taxon>Lymnaea</taxon>
    </lineage>
</organism>
<dbReference type="GO" id="GO:0045332">
    <property type="term" value="P:phospholipid translocation"/>
    <property type="evidence" value="ECO:0007669"/>
    <property type="project" value="TreeGrafter"/>
</dbReference>
<dbReference type="PANTHER" id="PTHR24092">
    <property type="entry name" value="PROBABLE PHOSPHOLIPID-TRANSPORTING ATPASE"/>
    <property type="match status" value="1"/>
</dbReference>
<keyword evidence="10 18" id="KW-1278">Translocase</keyword>
<dbReference type="SFLD" id="SFLDS00003">
    <property type="entry name" value="Haloacid_Dehalogenase"/>
    <property type="match status" value="1"/>
</dbReference>
<dbReference type="InterPro" id="IPR006539">
    <property type="entry name" value="P-type_ATPase_IV"/>
</dbReference>
<evidence type="ECO:0000256" key="6">
    <source>
        <dbReference type="ARBA" id="ARBA00022741"/>
    </source>
</evidence>
<dbReference type="SUPFAM" id="SSF81653">
    <property type="entry name" value="Calcium ATPase, transduction domain A"/>
    <property type="match status" value="1"/>
</dbReference>
<evidence type="ECO:0000256" key="3">
    <source>
        <dbReference type="ARBA" id="ARBA00008109"/>
    </source>
</evidence>
<dbReference type="InterPro" id="IPR032630">
    <property type="entry name" value="P_typ_ATPase_c"/>
</dbReference>
<dbReference type="InterPro" id="IPR023299">
    <property type="entry name" value="ATPase_P-typ_cyto_dom_N"/>
</dbReference>
<sequence>MGNVLRSLLPNRGIKPTFRQIVPNHTVDENIKINSKAHPNYGFKSNAIKTTRYSIITFLPKNLFEQFHRFANIYFIFVVALNWIPQVQAFAKEVAALPVLFVLAVTAAKDAFEDFRRYRSDKQINRHACRVFSKSENRFIKQEWSKVLPGDFIHLSCNEIIPADILFIRSSDVQGICHIETSNIDGESNLKQRQIVEGFSSISENSDFVPTMFPYTVDVEQPNSEIYSFKGFIKMETDTISLSNNNLLQRGCVIRNTDFIEGMVVYAGAETKAMLNNKGPRYKISKLESKINRDVIWCVILLLFLCFFCAIGSGIWLADYNNLTDNTNLVPFISFGDLDQYSPLYQGFIVFWTYIVIFQSVIPLPLYVSLELVKLGQIYFIMQDIEMYDAETDKPMECRALNITEDLGQIEYVFSDKTGTLTENRMEFKSCTVGGVNYHHMPHEDDDDIGSQTDSYSQMSFALSRSSSIFENLHLDPALQREISNMCLRSLNNLDHSVPLHVKLVQEFFLLMAICNTVVVSYVHSDNMDDSGFVPVTDQGKGSVSSRLPPREPLDRSAPHSQLPPGTPLSQNSRSTLSLSASDTGDHMSEGSVTGSSFLSDGSQRMHYEAESPDELALVKAANTYGCKLVKRSPGKVKVLFPGQVDEAEFDVLNVLQFDATRKRMSVIVRHPTSREIVLYVKGADTCIFNILHRKYLEDDECKRQLESTKHYLEGYALKGLRTLCMAKRVLTEREYGEWAVNHKKAEIDMMNREDLVLRSCNAIEKDLELLGGTGIEDKLQEGVPQTISSLRKAGMKVWVLTGDKQETAIQIAYACHLFSRDQEVLVVNAESLEETKEKLDEILRILRSEMSTDEPESLLHSENSIISRSIVSLRSMHSDKQRNYALVIDGPTLSFATSPDLEKRFLKICMNCQSVVCCRATPIQKATVVKLVRDNLKKLTLAIGDGANDVSMIQTADIGIGISGQEGMQAVMSSDFAIAKFKFLERLLLVHGHWNHERLAKFAAIMFYKSLLSVLVLFWFQIFSGFSGSLMIDSLYLTMQHVIFTAAPPLANGIFDKDLSAETLLADPPLYRPGQRGDMYTQWTFFIVTLDSVYQSLIIYFFPHLAYLNMDIDLWEFGTTIDVCMIITILLHLSIETNSWVWIQWGSIVLSFTLFWAFLLISNAIFFTFDHPSNPYWVMENTIATATHSLIVVVTCFVSLVPRLIARSLQISIWPDEIGVARQKEKQELLKEEEGEGAGMPASESQSSDTQNSSMYSDVENGGQSVSCLPYPVCHERIMTHQHQYTKNHSSLTTQGGMYNKAFMDDWQSPSHIRSLDGHQPEVQLGEAQVRQRGRLNSNTEESVIT</sequence>
<reference evidence="22 23" key="1">
    <citation type="submission" date="2024-04" db="EMBL/GenBank/DDBJ databases">
        <authorList>
            <consortium name="Genoscope - CEA"/>
            <person name="William W."/>
        </authorList>
    </citation>
    <scope>NUCLEOTIDE SEQUENCE [LARGE SCALE GENOMIC DNA]</scope>
</reference>
<dbReference type="SFLD" id="SFLDF00027">
    <property type="entry name" value="p-type_atpase"/>
    <property type="match status" value="1"/>
</dbReference>
<dbReference type="PRINTS" id="PR00119">
    <property type="entry name" value="CATATPASE"/>
</dbReference>
<dbReference type="InterPro" id="IPR001757">
    <property type="entry name" value="P_typ_ATPase"/>
</dbReference>
<feature type="transmembrane region" description="Helical" evidence="18">
    <location>
        <begin position="1182"/>
        <end position="1202"/>
    </location>
</feature>
<evidence type="ECO:0000256" key="17">
    <source>
        <dbReference type="PIRSR" id="PIRSR606539-3"/>
    </source>
</evidence>
<name>A0AAV2HR75_LYMST</name>
<feature type="domain" description="P-type ATPase N-terminal" evidence="20">
    <location>
        <begin position="31"/>
        <end position="93"/>
    </location>
</feature>
<feature type="transmembrane region" description="Helical" evidence="18">
    <location>
        <begin position="1081"/>
        <end position="1103"/>
    </location>
</feature>
<evidence type="ECO:0000256" key="1">
    <source>
        <dbReference type="ARBA" id="ARBA00001946"/>
    </source>
</evidence>
<feature type="binding site" evidence="17">
    <location>
        <position position="416"/>
    </location>
    <ligand>
        <name>Mg(2+)</name>
        <dbReference type="ChEBI" id="CHEBI:18420"/>
    </ligand>
</feature>
<dbReference type="SUPFAM" id="SSF56784">
    <property type="entry name" value="HAD-like"/>
    <property type="match status" value="1"/>
</dbReference>
<evidence type="ECO:0000256" key="13">
    <source>
        <dbReference type="ARBA" id="ARBA00034036"/>
    </source>
</evidence>
<feature type="binding site" evidence="16">
    <location>
        <position position="926"/>
    </location>
    <ligand>
        <name>ATP</name>
        <dbReference type="ChEBI" id="CHEBI:30616"/>
    </ligand>
</feature>
<dbReference type="GO" id="GO:0005886">
    <property type="term" value="C:plasma membrane"/>
    <property type="evidence" value="ECO:0007669"/>
    <property type="project" value="TreeGrafter"/>
</dbReference>
<keyword evidence="9 17" id="KW-0460">Magnesium</keyword>
<feature type="binding site" evidence="16">
    <location>
        <position position="950"/>
    </location>
    <ligand>
        <name>ATP</name>
        <dbReference type="ChEBI" id="CHEBI:30616"/>
    </ligand>
</feature>
<dbReference type="NCBIfam" id="TIGR01494">
    <property type="entry name" value="ATPase_P-type"/>
    <property type="match status" value="2"/>
</dbReference>
<dbReference type="PROSITE" id="PS00154">
    <property type="entry name" value="ATPASE_E1_E2"/>
    <property type="match status" value="1"/>
</dbReference>
<evidence type="ECO:0000256" key="4">
    <source>
        <dbReference type="ARBA" id="ARBA00022692"/>
    </source>
</evidence>
<comment type="catalytic activity">
    <reaction evidence="14">
        <text>a beta-D-glucosyl-(1&lt;-&gt;1')-N-acylsphing-4-enine(out) + ATP + H2O = a beta-D-glucosyl-(1&lt;-&gt;1')-N-acylsphing-4-enine(in) + ADP + phosphate + H(+)</text>
        <dbReference type="Rhea" id="RHEA:66036"/>
        <dbReference type="ChEBI" id="CHEBI:15377"/>
        <dbReference type="ChEBI" id="CHEBI:15378"/>
        <dbReference type="ChEBI" id="CHEBI:22801"/>
        <dbReference type="ChEBI" id="CHEBI:30616"/>
        <dbReference type="ChEBI" id="CHEBI:43474"/>
        <dbReference type="ChEBI" id="CHEBI:456216"/>
    </reaction>
    <physiologicalReaction direction="left-to-right" evidence="14">
        <dbReference type="Rhea" id="RHEA:66037"/>
    </physiologicalReaction>
</comment>
<evidence type="ECO:0000256" key="12">
    <source>
        <dbReference type="ARBA" id="ARBA00023136"/>
    </source>
</evidence>
<dbReference type="FunFam" id="2.70.150.10:FF:000054">
    <property type="entry name" value="Phospholipid-transporting ATPase"/>
    <property type="match status" value="1"/>
</dbReference>
<evidence type="ECO:0000256" key="16">
    <source>
        <dbReference type="PIRSR" id="PIRSR606539-2"/>
    </source>
</evidence>
<feature type="domain" description="P-type ATPase C-terminal" evidence="21">
    <location>
        <begin position="972"/>
        <end position="1216"/>
    </location>
</feature>
<feature type="binding site" evidence="16">
    <location>
        <position position="417"/>
    </location>
    <ligand>
        <name>ATP</name>
        <dbReference type="ChEBI" id="CHEBI:30616"/>
    </ligand>
</feature>
<evidence type="ECO:0000313" key="23">
    <source>
        <dbReference type="Proteomes" id="UP001497497"/>
    </source>
</evidence>
<feature type="transmembrane region" description="Helical" evidence="18">
    <location>
        <begin position="1115"/>
        <end position="1136"/>
    </location>
</feature>
<feature type="binding site" evidence="16">
    <location>
        <position position="920"/>
    </location>
    <ligand>
        <name>ATP</name>
        <dbReference type="ChEBI" id="CHEBI:30616"/>
    </ligand>
</feature>
<keyword evidence="8 16" id="KW-0067">ATP-binding</keyword>
<keyword evidence="11 18" id="KW-1133">Transmembrane helix</keyword>
<comment type="cofactor">
    <cofactor evidence="1 17">
        <name>Mg(2+)</name>
        <dbReference type="ChEBI" id="CHEBI:18420"/>
    </cofactor>
</comment>
<comment type="similarity">
    <text evidence="3 18">Belongs to the cation transport ATPase (P-type) (TC 3.A.3) family. Type IV subfamily.</text>
</comment>
<feature type="transmembrane region" description="Helical" evidence="18">
    <location>
        <begin position="295"/>
        <end position="318"/>
    </location>
</feature>
<feature type="active site" description="4-aspartylphosphate intermediate" evidence="15">
    <location>
        <position position="416"/>
    </location>
</feature>
<dbReference type="InterPro" id="IPR036412">
    <property type="entry name" value="HAD-like_sf"/>
</dbReference>
<feature type="binding site" evidence="16">
    <location>
        <position position="722"/>
    </location>
    <ligand>
        <name>ATP</name>
        <dbReference type="ChEBI" id="CHEBI:30616"/>
    </ligand>
</feature>
<dbReference type="FunFam" id="3.40.50.1000:FF:000023">
    <property type="entry name" value="Phospholipid-transporting ATPase"/>
    <property type="match status" value="1"/>
</dbReference>
<proteinExistence type="inferred from homology"/>
<dbReference type="InterPro" id="IPR008250">
    <property type="entry name" value="ATPase_P-typ_transduc_dom_A_sf"/>
</dbReference>
<feature type="binding site" evidence="16">
    <location>
        <position position="658"/>
    </location>
    <ligand>
        <name>ATP</name>
        <dbReference type="ChEBI" id="CHEBI:30616"/>
    </ligand>
</feature>
<gene>
    <name evidence="22" type="ORF">GSLYS_00010147001</name>
</gene>
<evidence type="ECO:0000259" key="20">
    <source>
        <dbReference type="Pfam" id="PF16209"/>
    </source>
</evidence>
<keyword evidence="7" id="KW-0256">Endoplasmic reticulum</keyword>
<dbReference type="InterPro" id="IPR023298">
    <property type="entry name" value="ATPase_P-typ_TM_dom_sf"/>
</dbReference>
<dbReference type="EC" id="7.6.2.1" evidence="18"/>
<feature type="binding site" evidence="16">
    <location>
        <position position="682"/>
    </location>
    <ligand>
        <name>ATP</name>
        <dbReference type="ChEBI" id="CHEBI:30616"/>
    </ligand>
</feature>
<dbReference type="SUPFAM" id="SSF81665">
    <property type="entry name" value="Calcium ATPase, transmembrane domain M"/>
    <property type="match status" value="1"/>
</dbReference>
<keyword evidence="6 16" id="KW-0547">Nucleotide-binding</keyword>
<dbReference type="Pfam" id="PF16209">
    <property type="entry name" value="PhoLip_ATPase_N"/>
    <property type="match status" value="1"/>
</dbReference>
<dbReference type="GO" id="GO:0000287">
    <property type="term" value="F:magnesium ion binding"/>
    <property type="evidence" value="ECO:0007669"/>
    <property type="project" value="UniProtKB-UniRule"/>
</dbReference>
<feature type="binding site" evidence="16">
    <location>
        <position position="416"/>
    </location>
    <ligand>
        <name>ATP</name>
        <dbReference type="ChEBI" id="CHEBI:30616"/>
    </ligand>
</feature>
<dbReference type="Gene3D" id="2.70.150.10">
    <property type="entry name" value="Calcium-transporting ATPase, cytoplasmic transduction domain A"/>
    <property type="match status" value="1"/>
</dbReference>
<evidence type="ECO:0000256" key="7">
    <source>
        <dbReference type="ARBA" id="ARBA00022824"/>
    </source>
</evidence>
<feature type="binding site" evidence="16">
    <location>
        <position position="615"/>
    </location>
    <ligand>
        <name>ATP</name>
        <dbReference type="ChEBI" id="CHEBI:30616"/>
    </ligand>
</feature>
<dbReference type="Gene3D" id="3.40.50.1000">
    <property type="entry name" value="HAD superfamily/HAD-like"/>
    <property type="match status" value="1"/>
</dbReference>
<dbReference type="GO" id="GO:0005789">
    <property type="term" value="C:endoplasmic reticulum membrane"/>
    <property type="evidence" value="ECO:0007669"/>
    <property type="project" value="UniProtKB-SubCell"/>
</dbReference>
<dbReference type="PANTHER" id="PTHR24092:SF218">
    <property type="entry name" value="PHOSPHOLIPID-TRANSPORTING ATPASE"/>
    <property type="match status" value="1"/>
</dbReference>
<feature type="region of interest" description="Disordered" evidence="19">
    <location>
        <begin position="533"/>
        <end position="596"/>
    </location>
</feature>
<accession>A0AAV2HR75</accession>
<dbReference type="Proteomes" id="UP001497497">
    <property type="component" value="Unassembled WGS sequence"/>
</dbReference>
<dbReference type="FunFam" id="3.40.1110.10:FF:000009">
    <property type="entry name" value="Phospholipid-transporting ATPase"/>
    <property type="match status" value="1"/>
</dbReference>
<evidence type="ECO:0000256" key="5">
    <source>
        <dbReference type="ARBA" id="ARBA00022723"/>
    </source>
</evidence>
<comment type="caution">
    <text evidence="22">The sequence shown here is derived from an EMBL/GenBank/DDBJ whole genome shotgun (WGS) entry which is preliminary data.</text>
</comment>
<dbReference type="Pfam" id="PF13246">
    <property type="entry name" value="Cation_ATPase"/>
    <property type="match status" value="1"/>
</dbReference>
<feature type="binding site" evidence="17">
    <location>
        <position position="418"/>
    </location>
    <ligand>
        <name>Mg(2+)</name>
        <dbReference type="ChEBI" id="CHEBI:18420"/>
    </ligand>
</feature>
<dbReference type="InterPro" id="IPR044492">
    <property type="entry name" value="P_typ_ATPase_HD_dom"/>
</dbReference>
<keyword evidence="12 18" id="KW-0472">Membrane</keyword>
<feature type="transmembrane region" description="Helical" evidence="18">
    <location>
        <begin position="1142"/>
        <end position="1170"/>
    </location>
</feature>
<evidence type="ECO:0000256" key="14">
    <source>
        <dbReference type="ARBA" id="ARBA00050913"/>
    </source>
</evidence>
<dbReference type="InterPro" id="IPR032631">
    <property type="entry name" value="P-type_ATPase_N"/>
</dbReference>
<dbReference type="SFLD" id="SFLDG00002">
    <property type="entry name" value="C1.7:_P-type_atpase_like"/>
    <property type="match status" value="1"/>
</dbReference>
<evidence type="ECO:0000313" key="22">
    <source>
        <dbReference type="EMBL" id="CAL1536234.1"/>
    </source>
</evidence>
<dbReference type="CDD" id="cd02073">
    <property type="entry name" value="P-type_ATPase_APLT_Dnf-like"/>
    <property type="match status" value="1"/>
</dbReference>
<dbReference type="GO" id="GO:0140327">
    <property type="term" value="F:flippase activity"/>
    <property type="evidence" value="ECO:0007669"/>
    <property type="project" value="UniProtKB-ARBA"/>
</dbReference>
<dbReference type="InterPro" id="IPR018303">
    <property type="entry name" value="ATPase_P-typ_P_site"/>
</dbReference>
<dbReference type="InterPro" id="IPR023214">
    <property type="entry name" value="HAD_sf"/>
</dbReference>
<feature type="compositionally biased region" description="Low complexity" evidence="19">
    <location>
        <begin position="1244"/>
        <end position="1258"/>
    </location>
</feature>
<feature type="compositionally biased region" description="Basic and acidic residues" evidence="19">
    <location>
        <begin position="549"/>
        <end position="558"/>
    </location>
</feature>
<evidence type="ECO:0000259" key="21">
    <source>
        <dbReference type="Pfam" id="PF16212"/>
    </source>
</evidence>
<dbReference type="NCBIfam" id="TIGR01652">
    <property type="entry name" value="ATPase-Plipid"/>
    <property type="match status" value="2"/>
</dbReference>
<feature type="transmembrane region" description="Helical" evidence="18">
    <location>
        <begin position="1012"/>
        <end position="1033"/>
    </location>
</feature>
<feature type="binding site" evidence="16">
    <location>
        <position position="803"/>
    </location>
    <ligand>
        <name>ATP</name>
        <dbReference type="ChEBI" id="CHEBI:30616"/>
    </ligand>
</feature>
<dbReference type="SUPFAM" id="SSF81660">
    <property type="entry name" value="Metal cation-transporting ATPase, ATP-binding domain N"/>
    <property type="match status" value="1"/>
</dbReference>
<dbReference type="EMBL" id="CAXITT010000224">
    <property type="protein sequence ID" value="CAL1536234.1"/>
    <property type="molecule type" value="Genomic_DNA"/>
</dbReference>
<evidence type="ECO:0000256" key="19">
    <source>
        <dbReference type="SAM" id="MobiDB-lite"/>
    </source>
</evidence>
<feature type="transmembrane region" description="Helical" evidence="18">
    <location>
        <begin position="344"/>
        <end position="368"/>
    </location>
</feature>
<feature type="binding site" evidence="17">
    <location>
        <position position="946"/>
    </location>
    <ligand>
        <name>Mg(2+)</name>
        <dbReference type="ChEBI" id="CHEBI:18420"/>
    </ligand>
</feature>
<keyword evidence="4 18" id="KW-0812">Transmembrane</keyword>
<protein>
    <recommendedName>
        <fullName evidence="18">Phospholipid-transporting ATPase</fullName>
        <ecNumber evidence="18">7.6.2.1</ecNumber>
    </recommendedName>
</protein>
<comment type="catalytic activity">
    <reaction evidence="13 18">
        <text>ATP + H2O + phospholipidSide 1 = ADP + phosphate + phospholipidSide 2.</text>
        <dbReference type="EC" id="7.6.2.1"/>
    </reaction>
</comment>
<evidence type="ECO:0000256" key="11">
    <source>
        <dbReference type="ARBA" id="ARBA00022989"/>
    </source>
</evidence>
<comment type="subcellular location">
    <subcellularLocation>
        <location evidence="2">Endoplasmic reticulum membrane</location>
        <topology evidence="2">Multi-pass membrane protein</topology>
    </subcellularLocation>
    <subcellularLocation>
        <location evidence="18">Membrane</location>
        <topology evidence="18">Multi-pass membrane protein</topology>
    </subcellularLocation>
</comment>
<dbReference type="GO" id="GO:0016887">
    <property type="term" value="F:ATP hydrolysis activity"/>
    <property type="evidence" value="ECO:0007669"/>
    <property type="project" value="InterPro"/>
</dbReference>
<evidence type="ECO:0000256" key="2">
    <source>
        <dbReference type="ARBA" id="ARBA00004477"/>
    </source>
</evidence>